<dbReference type="Pfam" id="PF01590">
    <property type="entry name" value="GAF"/>
    <property type="match status" value="1"/>
</dbReference>
<dbReference type="AlphaFoldDB" id="A0A7Y9GME7"/>
<dbReference type="PANTHER" id="PTHR24421:SF56">
    <property type="entry name" value="OXYGEN SENSOR HISTIDINE KINASE RESPONSE REGULATOR DOST"/>
    <property type="match status" value="1"/>
</dbReference>
<reference evidence="6 7" key="1">
    <citation type="submission" date="2020-07" db="EMBL/GenBank/DDBJ databases">
        <title>Sequencing the genomes of 1000 actinobacteria strains.</title>
        <authorList>
            <person name="Klenk H.-P."/>
        </authorList>
    </citation>
    <scope>NUCLEOTIDE SEQUENCE [LARGE SCALE GENOMIC DNA]</scope>
    <source>
        <strain evidence="6 7">DSM 24662</strain>
    </source>
</reference>
<dbReference type="SMART" id="SM00065">
    <property type="entry name" value="GAF"/>
    <property type="match status" value="2"/>
</dbReference>
<keyword evidence="1" id="KW-0808">Transferase</keyword>
<accession>A0A7Y9GME7</accession>
<dbReference type="GO" id="GO:0046983">
    <property type="term" value="F:protein dimerization activity"/>
    <property type="evidence" value="ECO:0007669"/>
    <property type="project" value="InterPro"/>
</dbReference>
<evidence type="ECO:0000313" key="6">
    <source>
        <dbReference type="EMBL" id="NYE19172.1"/>
    </source>
</evidence>
<feature type="domain" description="GAF" evidence="4">
    <location>
        <begin position="220"/>
        <end position="367"/>
    </location>
</feature>
<comment type="caution">
    <text evidence="6">The sequence shown here is derived from an EMBL/GenBank/DDBJ whole genome shotgun (WGS) entry which is preliminary data.</text>
</comment>
<dbReference type="Gene3D" id="3.30.565.10">
    <property type="entry name" value="Histidine kinase-like ATPase, C-terminal domain"/>
    <property type="match status" value="1"/>
</dbReference>
<protein>
    <submittedName>
        <fullName evidence="6">Signal transduction histidine kinase</fullName>
    </submittedName>
</protein>
<sequence>MAADDSLAFADGPREELDDALAALLAQAEKVRSTQGRLRALLAATQSVVEQIDLSTVLRRIVVAATTLVDAEYGALGVIAPERDALEEFVFAGLDEDEAAKIGHLPFGHGLLGALIADPRPIRIKDISHDERSAGFPAHHPAMSSFLGVPIRVRGEVFGNLYLTNHRDGGFTDEDEQLLAALATTAGFAIDNARLLDLARTREKWMGAAAGLSAALLASPTDTAFDLIASRIFELPGVDKVTVLLTDEDTGRLRIVAARGDDEAELRGRVVDVDDVCAGAVLEVAEASIIAHSQDAASDVLLIGDETGTGPALVAPMRTRSRLWGVVCIARKPSGRRLTQSEIESAADFVSRAGIALELAVAREESQRAMLADDRSRIARDLHDHVIQQLFGTGLSLQAVAASIPPGAEAQRLSESVEQLDDAIAQIRTVVFALSRRDETAIRHRIIDVVAEMSGSMRRPAGIRFSGPVDHLIIGDLFDDVVGVTRELLSNAIRHAHPDRISIELAVDQGDVVVTVDDDGVGIGDTPRRSGLDNLSHKAQRRGGTFTLESPGEGTRAIWRVPLPNPTITARKDDSQ</sequence>
<keyword evidence="7" id="KW-1185">Reference proteome</keyword>
<evidence type="ECO:0000256" key="1">
    <source>
        <dbReference type="ARBA" id="ARBA00022679"/>
    </source>
</evidence>
<dbReference type="SUPFAM" id="SSF55781">
    <property type="entry name" value="GAF domain-like"/>
    <property type="match status" value="2"/>
</dbReference>
<organism evidence="6 7">
    <name type="scientific">Microbacterium immunditiarum</name>
    <dbReference type="NCBI Taxonomy" id="337480"/>
    <lineage>
        <taxon>Bacteria</taxon>
        <taxon>Bacillati</taxon>
        <taxon>Actinomycetota</taxon>
        <taxon>Actinomycetes</taxon>
        <taxon>Micrococcales</taxon>
        <taxon>Microbacteriaceae</taxon>
        <taxon>Microbacterium</taxon>
    </lineage>
</organism>
<dbReference type="Gene3D" id="1.20.5.1930">
    <property type="match status" value="1"/>
</dbReference>
<feature type="domain" description="Histidine kinase/HSP90-like ATPase" evidence="5">
    <location>
        <begin position="476"/>
        <end position="565"/>
    </location>
</feature>
<keyword evidence="2 6" id="KW-0418">Kinase</keyword>
<dbReference type="Gene3D" id="3.30.450.40">
    <property type="match status" value="2"/>
</dbReference>
<feature type="domain" description="GAF" evidence="4">
    <location>
        <begin position="53"/>
        <end position="200"/>
    </location>
</feature>
<dbReference type="SUPFAM" id="SSF55874">
    <property type="entry name" value="ATPase domain of HSP90 chaperone/DNA topoisomerase II/histidine kinase"/>
    <property type="match status" value="1"/>
</dbReference>
<dbReference type="InterPro" id="IPR003594">
    <property type="entry name" value="HATPase_dom"/>
</dbReference>
<dbReference type="GO" id="GO:0000155">
    <property type="term" value="F:phosphorelay sensor kinase activity"/>
    <property type="evidence" value="ECO:0007669"/>
    <property type="project" value="InterPro"/>
</dbReference>
<evidence type="ECO:0000256" key="3">
    <source>
        <dbReference type="ARBA" id="ARBA00023012"/>
    </source>
</evidence>
<dbReference type="EMBL" id="JACCBV010000001">
    <property type="protein sequence ID" value="NYE19172.1"/>
    <property type="molecule type" value="Genomic_DNA"/>
</dbReference>
<evidence type="ECO:0000259" key="4">
    <source>
        <dbReference type="SMART" id="SM00065"/>
    </source>
</evidence>
<keyword evidence="3" id="KW-0902">Two-component regulatory system</keyword>
<evidence type="ECO:0000313" key="7">
    <source>
        <dbReference type="Proteomes" id="UP000576969"/>
    </source>
</evidence>
<evidence type="ECO:0000259" key="5">
    <source>
        <dbReference type="SMART" id="SM00387"/>
    </source>
</evidence>
<dbReference type="InterPro" id="IPR003018">
    <property type="entry name" value="GAF"/>
</dbReference>
<dbReference type="PANTHER" id="PTHR24421">
    <property type="entry name" value="NITRATE/NITRITE SENSOR PROTEIN NARX-RELATED"/>
    <property type="match status" value="1"/>
</dbReference>
<gene>
    <name evidence="6" type="ORF">BJ991_001200</name>
</gene>
<dbReference type="GO" id="GO:0016020">
    <property type="term" value="C:membrane"/>
    <property type="evidence" value="ECO:0007669"/>
    <property type="project" value="InterPro"/>
</dbReference>
<dbReference type="InterPro" id="IPR011712">
    <property type="entry name" value="Sig_transdc_His_kin_sub3_dim/P"/>
</dbReference>
<dbReference type="InterPro" id="IPR050482">
    <property type="entry name" value="Sensor_HK_TwoCompSys"/>
</dbReference>
<dbReference type="Pfam" id="PF02518">
    <property type="entry name" value="HATPase_c"/>
    <property type="match status" value="1"/>
</dbReference>
<dbReference type="InterPro" id="IPR036890">
    <property type="entry name" value="HATPase_C_sf"/>
</dbReference>
<proteinExistence type="predicted"/>
<dbReference type="Proteomes" id="UP000576969">
    <property type="component" value="Unassembled WGS sequence"/>
</dbReference>
<dbReference type="SMART" id="SM00387">
    <property type="entry name" value="HATPase_c"/>
    <property type="match status" value="1"/>
</dbReference>
<dbReference type="Pfam" id="PF07730">
    <property type="entry name" value="HisKA_3"/>
    <property type="match status" value="1"/>
</dbReference>
<evidence type="ECO:0000256" key="2">
    <source>
        <dbReference type="ARBA" id="ARBA00022777"/>
    </source>
</evidence>
<dbReference type="RefSeq" id="WP_179488325.1">
    <property type="nucleotide sequence ID" value="NZ_JACCBV010000001.1"/>
</dbReference>
<dbReference type="InterPro" id="IPR029016">
    <property type="entry name" value="GAF-like_dom_sf"/>
</dbReference>
<dbReference type="Pfam" id="PF13185">
    <property type="entry name" value="GAF_2"/>
    <property type="match status" value="1"/>
</dbReference>
<name>A0A7Y9GME7_9MICO</name>